<dbReference type="PANTHER" id="PTHR20883:SF46">
    <property type="entry name" value="PHYTANOYL-COA HYDROXYLASE"/>
    <property type="match status" value="1"/>
</dbReference>
<protein>
    <recommendedName>
        <fullName evidence="3">Phytanoyl-CoA dioxygenase family protein</fullName>
    </recommendedName>
</protein>
<dbReference type="Gene3D" id="2.60.120.620">
    <property type="entry name" value="q2cbj1_9rhob like domain"/>
    <property type="match status" value="1"/>
</dbReference>
<geneLocation type="plasmid" evidence="1 2">
    <name>p5</name>
</geneLocation>
<accession>A0A4D8Q1B9</accession>
<proteinExistence type="predicted"/>
<organism evidence="1 2">
    <name type="scientific">Azospirillum argentinense</name>
    <dbReference type="NCBI Taxonomy" id="2970906"/>
    <lineage>
        <taxon>Bacteria</taxon>
        <taxon>Pseudomonadati</taxon>
        <taxon>Pseudomonadota</taxon>
        <taxon>Alphaproteobacteria</taxon>
        <taxon>Rhodospirillales</taxon>
        <taxon>Azospirillaceae</taxon>
        <taxon>Azospirillum</taxon>
    </lineage>
</organism>
<dbReference type="SUPFAM" id="SSF51197">
    <property type="entry name" value="Clavaminate synthase-like"/>
    <property type="match status" value="1"/>
</dbReference>
<evidence type="ECO:0008006" key="3">
    <source>
        <dbReference type="Google" id="ProtNLM"/>
    </source>
</evidence>
<evidence type="ECO:0000313" key="2">
    <source>
        <dbReference type="Proteomes" id="UP000298595"/>
    </source>
</evidence>
<dbReference type="KEGG" id="aare:D3093_33510"/>
<dbReference type="GO" id="GO:0016706">
    <property type="term" value="F:2-oxoglutarate-dependent dioxygenase activity"/>
    <property type="evidence" value="ECO:0007669"/>
    <property type="project" value="UniProtKB-ARBA"/>
</dbReference>
<gene>
    <name evidence="1" type="ORF">D3093_33510</name>
</gene>
<dbReference type="Proteomes" id="UP000298595">
    <property type="component" value="Plasmid p5"/>
</dbReference>
<dbReference type="AlphaFoldDB" id="A0A4D8Q1B9"/>
<evidence type="ECO:0000313" key="1">
    <source>
        <dbReference type="EMBL" id="QCO00172.1"/>
    </source>
</evidence>
<sequence length="320" mass="34562">MSARPTGRPCGSEATTSWPASLPLCAEGGVAMEPQGTPPHRPVLTTLQVAEYRDRGFLSIPGVLDRDLLGRLTATTERLWNEGRGLTAKTRHHDLAPGHSAETPRIRRISSPTELDDVFVEAAFRSVLGDIAADLVGGAVKFYHAKINFKLPQGGAEIGWHQDWPVFPHTNSNLVALSIPLNPSRRGNGCLRSIPGSQGRGALSHWADGRYMLNCNASLSEADMAEAEFNEAEPGDVLAHHGLVVHGSEANRSDEIRTTLIIQYAAADAFAYTAPVIDSVHRNRMVRGEPASHARVEAGVIELPPDFSRGYTSIYTHQGG</sequence>
<keyword evidence="1" id="KW-0614">Plasmid</keyword>
<reference evidence="1 2" key="1">
    <citation type="submission" date="2018-09" db="EMBL/GenBank/DDBJ databases">
        <title>Whole genome based analysis of evolution and adaptive divergence in Indian and Brazilian strains of Azospirillum brasilense.</title>
        <authorList>
            <person name="Singh C."/>
            <person name="Tripathi A.K."/>
        </authorList>
    </citation>
    <scope>NUCLEOTIDE SEQUENCE [LARGE SCALE GENOMIC DNA]</scope>
    <source>
        <strain evidence="1 2">MTCC4035</strain>
        <plasmid evidence="1 2">p5</plasmid>
    </source>
</reference>
<dbReference type="EMBL" id="CP032326">
    <property type="protein sequence ID" value="QCO00172.1"/>
    <property type="molecule type" value="Genomic_DNA"/>
</dbReference>
<dbReference type="GO" id="GO:0005506">
    <property type="term" value="F:iron ion binding"/>
    <property type="evidence" value="ECO:0007669"/>
    <property type="project" value="UniProtKB-ARBA"/>
</dbReference>
<dbReference type="Pfam" id="PF05721">
    <property type="entry name" value="PhyH"/>
    <property type="match status" value="1"/>
</dbReference>
<name>A0A4D8Q1B9_9PROT</name>
<dbReference type="InterPro" id="IPR008775">
    <property type="entry name" value="Phytyl_CoA_dOase-like"/>
</dbReference>
<dbReference type="PANTHER" id="PTHR20883">
    <property type="entry name" value="PHYTANOYL-COA DIOXYGENASE DOMAIN CONTAINING 1"/>
    <property type="match status" value="1"/>
</dbReference>